<evidence type="ECO:0000313" key="4">
    <source>
        <dbReference type="EMBL" id="PIK28362.1"/>
    </source>
</evidence>
<dbReference type="Proteomes" id="UP000230768">
    <property type="component" value="Unassembled WGS sequence"/>
</dbReference>
<dbReference type="InterPro" id="IPR027924">
    <property type="entry name" value="XkdF"/>
</dbReference>
<evidence type="ECO:0000313" key="5">
    <source>
        <dbReference type="Proteomes" id="UP000230768"/>
    </source>
</evidence>
<organism evidence="4 5">
    <name type="scientific">Bacillus pumilus</name>
    <name type="common">Bacillus mesentericus</name>
    <dbReference type="NCBI Taxonomy" id="1408"/>
    <lineage>
        <taxon>Bacteria</taxon>
        <taxon>Bacillati</taxon>
        <taxon>Bacillota</taxon>
        <taxon>Bacilli</taxon>
        <taxon>Bacillales</taxon>
        <taxon>Bacillaceae</taxon>
        <taxon>Bacillus</taxon>
    </lineage>
</organism>
<dbReference type="RefSeq" id="WP_099726269.1">
    <property type="nucleotide sequence ID" value="NZ_PEKP01000004.1"/>
</dbReference>
<feature type="region of interest" description="Disordered" evidence="2">
    <location>
        <begin position="317"/>
        <end position="338"/>
    </location>
</feature>
<proteinExistence type="predicted"/>
<evidence type="ECO:0000256" key="1">
    <source>
        <dbReference type="SAM" id="Coils"/>
    </source>
</evidence>
<name>A0A2G8IXY4_BACPU</name>
<sequence length="386" mass="43262">MPRELINAKITHVSYVDKAANQKQFFFMKSEKQPDFQKEIKVIAKADDAQRLVYGIVYEPNVADAHGDYMTPEEIEKAAHGFLKDAREIDKQHDFQGGVGEVVESYIAPADFEMGDEMIKKGSWVLVTKASDEIWEQIQKGEITGYSMAGTADIGKQEDHKPASDERGLFSLLKNFFLKGEVKNRYDKGRMRREFWAAQEALNSVLYKWGSYDDGDLETDPEKVRAALQDFVEITQEILLTDDLAGIQSDPPEAVAKAGKKFSAANLNELKNARAAIDNLLSQAEEKEEEEVNKEDLQKMLEDTIAPVVKRLEDLEKGEGEQQPDPQQNQTDEAVAKEMAAAVEKALAPVVDRVEALEKARPQGNGVGDVQQQDLQKSEKVWDGLL</sequence>
<feature type="compositionally biased region" description="Basic and acidic residues" evidence="2">
    <location>
        <begin position="376"/>
        <end position="386"/>
    </location>
</feature>
<reference evidence="4 5" key="1">
    <citation type="submission" date="2017-11" db="EMBL/GenBank/DDBJ databases">
        <title>Draft genome sequence of Bacillus pumilus 51_5il from lake Gorkoye (Russia: Novosibirsk region).</title>
        <authorList>
            <person name="Shipova A.A."/>
            <person name="Rozanov A.S."/>
            <person name="Bryanskaya A.V."/>
            <person name="Peltek S.E."/>
        </authorList>
    </citation>
    <scope>NUCLEOTIDE SEQUENCE [LARGE SCALE GENOMIC DNA]</scope>
    <source>
        <strain evidence="4 5">51_5il</strain>
    </source>
</reference>
<evidence type="ECO:0000256" key="2">
    <source>
        <dbReference type="SAM" id="MobiDB-lite"/>
    </source>
</evidence>
<keyword evidence="1" id="KW-0175">Coiled coil</keyword>
<accession>A0A2G8IXY4</accession>
<dbReference type="Pfam" id="PF14550">
    <property type="entry name" value="Peptidase_S78_2"/>
    <property type="match status" value="1"/>
</dbReference>
<evidence type="ECO:0000259" key="3">
    <source>
        <dbReference type="Pfam" id="PF14550"/>
    </source>
</evidence>
<gene>
    <name evidence="4" type="ORF">CTV99_03340</name>
</gene>
<feature type="region of interest" description="Disordered" evidence="2">
    <location>
        <begin position="359"/>
        <end position="386"/>
    </location>
</feature>
<dbReference type="AlphaFoldDB" id="A0A2G8IXY4"/>
<dbReference type="EMBL" id="PEKP01000004">
    <property type="protein sequence ID" value="PIK28362.1"/>
    <property type="molecule type" value="Genomic_DNA"/>
</dbReference>
<feature type="domain" description="Phage-like element PBSX protein XkdF" evidence="3">
    <location>
        <begin position="39"/>
        <end position="153"/>
    </location>
</feature>
<feature type="coiled-coil region" evidence="1">
    <location>
        <begin position="267"/>
        <end position="300"/>
    </location>
</feature>
<protein>
    <submittedName>
        <fullName evidence="4">Terminase</fullName>
    </submittedName>
</protein>
<comment type="caution">
    <text evidence="4">The sequence shown here is derived from an EMBL/GenBank/DDBJ whole genome shotgun (WGS) entry which is preliminary data.</text>
</comment>